<evidence type="ECO:0000256" key="6">
    <source>
        <dbReference type="ARBA" id="ARBA00023125"/>
    </source>
</evidence>
<gene>
    <name evidence="15" type="ORF">Ccrd_003958</name>
</gene>
<dbReference type="CDD" id="cd11660">
    <property type="entry name" value="SANT_TRF"/>
    <property type="match status" value="1"/>
</dbReference>
<dbReference type="Gene3D" id="1.10.246.220">
    <property type="match status" value="1"/>
</dbReference>
<dbReference type="InterPro" id="IPR001005">
    <property type="entry name" value="SANT/Myb"/>
</dbReference>
<keyword evidence="16" id="KW-1185">Reference proteome</keyword>
<dbReference type="SUPFAM" id="SSF46785">
    <property type="entry name" value="Winged helix' DNA-binding domain"/>
    <property type="match status" value="1"/>
</dbReference>
<dbReference type="PROSITE" id="PS51294">
    <property type="entry name" value="HTH_MYB"/>
    <property type="match status" value="1"/>
</dbReference>
<dbReference type="Proteomes" id="UP000243975">
    <property type="component" value="Unassembled WGS sequence"/>
</dbReference>
<dbReference type="EMBL" id="LEKV01004579">
    <property type="protein sequence ID" value="KVH93984.1"/>
    <property type="molecule type" value="Genomic_DNA"/>
</dbReference>
<feature type="domain" description="Myb-like" evidence="12">
    <location>
        <begin position="5"/>
        <end position="57"/>
    </location>
</feature>
<evidence type="ECO:0000256" key="9">
    <source>
        <dbReference type="ARBA" id="ARBA00032813"/>
    </source>
</evidence>
<feature type="domain" description="HTH myb-type" evidence="13">
    <location>
        <begin position="1"/>
        <end position="31"/>
    </location>
</feature>
<dbReference type="PANTHER" id="PTHR46267">
    <property type="entry name" value="SINGLE MYB HISTONE 4"/>
    <property type="match status" value="1"/>
</dbReference>
<accession>A0A118JW31</accession>
<dbReference type="InterPro" id="IPR036388">
    <property type="entry name" value="WH-like_DNA-bd_sf"/>
</dbReference>
<dbReference type="Gramene" id="KVH93984">
    <property type="protein sequence ID" value="KVH93984"/>
    <property type="gene ID" value="Ccrd_003958"/>
</dbReference>
<dbReference type="GO" id="GO:0000786">
    <property type="term" value="C:nucleosome"/>
    <property type="evidence" value="ECO:0007669"/>
    <property type="project" value="InterPro"/>
</dbReference>
<dbReference type="Gene3D" id="1.10.10.10">
    <property type="entry name" value="Winged helix-like DNA-binding domain superfamily/Winged helix DNA-binding domain"/>
    <property type="match status" value="1"/>
</dbReference>
<dbReference type="GO" id="GO:0006334">
    <property type="term" value="P:nucleosome assembly"/>
    <property type="evidence" value="ECO:0007669"/>
    <property type="project" value="InterPro"/>
</dbReference>
<dbReference type="InterPro" id="IPR044597">
    <property type="entry name" value="SMH1-6"/>
</dbReference>
<name>A0A118JW31_CYNCS</name>
<evidence type="ECO:0000256" key="11">
    <source>
        <dbReference type="SAM" id="MobiDB-lite"/>
    </source>
</evidence>
<keyword evidence="6" id="KW-0238">DNA-binding</keyword>
<dbReference type="PROSITE" id="PS50090">
    <property type="entry name" value="MYB_LIKE"/>
    <property type="match status" value="1"/>
</dbReference>
<dbReference type="GO" id="GO:0003691">
    <property type="term" value="F:double-stranded telomeric DNA binding"/>
    <property type="evidence" value="ECO:0007669"/>
    <property type="project" value="InterPro"/>
</dbReference>
<dbReference type="AlphaFoldDB" id="A0A118JW31"/>
<evidence type="ECO:0000256" key="2">
    <source>
        <dbReference type="ARBA" id="ARBA00004604"/>
    </source>
</evidence>
<dbReference type="GO" id="GO:0005730">
    <property type="term" value="C:nucleolus"/>
    <property type="evidence" value="ECO:0007669"/>
    <property type="project" value="UniProtKB-SubCell"/>
</dbReference>
<comment type="subcellular location">
    <subcellularLocation>
        <location evidence="1">Chromosome</location>
    </subcellularLocation>
    <subcellularLocation>
        <location evidence="2">Nucleus</location>
        <location evidence="2">Nucleolus</location>
    </subcellularLocation>
</comment>
<keyword evidence="7" id="KW-0804">Transcription</keyword>
<keyword evidence="5" id="KW-0175">Coiled coil</keyword>
<keyword evidence="8" id="KW-0539">Nucleus</keyword>
<dbReference type="SUPFAM" id="SSF46689">
    <property type="entry name" value="Homeodomain-like"/>
    <property type="match status" value="1"/>
</dbReference>
<evidence type="ECO:0000256" key="5">
    <source>
        <dbReference type="ARBA" id="ARBA00023054"/>
    </source>
</evidence>
<evidence type="ECO:0000256" key="4">
    <source>
        <dbReference type="ARBA" id="ARBA00023015"/>
    </source>
</evidence>
<keyword evidence="4" id="KW-0805">Transcription regulation</keyword>
<keyword evidence="3" id="KW-0158">Chromosome</keyword>
<evidence type="ECO:0000313" key="15">
    <source>
        <dbReference type="EMBL" id="KVH93984.1"/>
    </source>
</evidence>
<evidence type="ECO:0000259" key="14">
    <source>
        <dbReference type="PROSITE" id="PS51504"/>
    </source>
</evidence>
<evidence type="ECO:0000313" key="16">
    <source>
        <dbReference type="Proteomes" id="UP000243975"/>
    </source>
</evidence>
<evidence type="ECO:0000259" key="12">
    <source>
        <dbReference type="PROSITE" id="PS50090"/>
    </source>
</evidence>
<evidence type="ECO:0000256" key="10">
    <source>
        <dbReference type="ARBA" id="ARBA00053063"/>
    </source>
</evidence>
<dbReference type="Pfam" id="PF00249">
    <property type="entry name" value="Myb_DNA-binding"/>
    <property type="match status" value="1"/>
</dbReference>
<dbReference type="InterPro" id="IPR005818">
    <property type="entry name" value="Histone_H1/H5_H15"/>
</dbReference>
<feature type="domain" description="H15" evidence="14">
    <location>
        <begin position="120"/>
        <end position="186"/>
    </location>
</feature>
<dbReference type="InterPro" id="IPR036390">
    <property type="entry name" value="WH_DNA-bd_sf"/>
</dbReference>
<evidence type="ECO:0000259" key="13">
    <source>
        <dbReference type="PROSITE" id="PS51294"/>
    </source>
</evidence>
<dbReference type="SMART" id="SM00526">
    <property type="entry name" value="H15"/>
    <property type="match status" value="1"/>
</dbReference>
<evidence type="ECO:0000256" key="7">
    <source>
        <dbReference type="ARBA" id="ARBA00023163"/>
    </source>
</evidence>
<sequence length="259" mass="28544">MGNPKQKWTSEEEEALRAGVAKHGTGKWKNIQKDPEFNHFLYSRSNIDLKDKWRNMSVSANGQGPREKSRTPKPKVNTDSPATPLPIAQAPGSSALVVVDPASTDVLMDDSSQCVLDGKTTSKYNAMIYEALSTLKDPNGSDISAIVSFIEKRHEVPQNFRRLLGSRLRRLVAQEKLEKGPIPKPKEIRPRLSQVNSYLGGTLEEAAVAAAYKVAEAENKSFVAAEAVKEAERVAKMAEEADAFLQLAKEIYDKFGGFI</sequence>
<dbReference type="PROSITE" id="PS51504">
    <property type="entry name" value="H15"/>
    <property type="match status" value="1"/>
</dbReference>
<dbReference type="FunFam" id="1.10.246.220:FF:000002">
    <property type="entry name" value="Telomere repeat-binding factor 1"/>
    <property type="match status" value="1"/>
</dbReference>
<reference evidence="15 16" key="1">
    <citation type="journal article" date="2016" name="Sci. Rep.">
        <title>The genome sequence of the outbreeding globe artichoke constructed de novo incorporating a phase-aware low-pass sequencing strategy of F1 progeny.</title>
        <authorList>
            <person name="Scaglione D."/>
            <person name="Reyes-Chin-Wo S."/>
            <person name="Acquadro A."/>
            <person name="Froenicke L."/>
            <person name="Portis E."/>
            <person name="Beitel C."/>
            <person name="Tirone M."/>
            <person name="Mauro R."/>
            <person name="Lo Monaco A."/>
            <person name="Mauromicale G."/>
            <person name="Faccioli P."/>
            <person name="Cattivelli L."/>
            <person name="Rieseberg L."/>
            <person name="Michelmore R."/>
            <person name="Lanteri S."/>
        </authorList>
    </citation>
    <scope>NUCLEOTIDE SEQUENCE [LARGE SCALE GENOMIC DNA]</scope>
    <source>
        <strain evidence="15">2C</strain>
    </source>
</reference>
<comment type="function">
    <text evidence="10">Binds preferentially double-stranded telomeric repeats.</text>
</comment>
<dbReference type="FunFam" id="1.10.10.60:FF:000168">
    <property type="entry name" value="Telomere repeat-binding factor 1"/>
    <property type="match status" value="1"/>
</dbReference>
<dbReference type="InterPro" id="IPR009057">
    <property type="entry name" value="Homeodomain-like_sf"/>
</dbReference>
<protein>
    <recommendedName>
        <fullName evidence="9">MYB transcription factor</fullName>
    </recommendedName>
</protein>
<dbReference type="PANTHER" id="PTHR46267:SF15">
    <property type="entry name" value="WINGED HELIX-TURN-HELIX TRANSCRIPTION REPRESSOR DNA-BINDING PROTEIN-RELATED"/>
    <property type="match status" value="1"/>
</dbReference>
<proteinExistence type="predicted"/>
<comment type="caution">
    <text evidence="15">The sequence shown here is derived from an EMBL/GenBank/DDBJ whole genome shotgun (WGS) entry which is preliminary data.</text>
</comment>
<dbReference type="OMA" id="QCCRDEV"/>
<evidence type="ECO:0000256" key="3">
    <source>
        <dbReference type="ARBA" id="ARBA00022454"/>
    </source>
</evidence>
<evidence type="ECO:0000256" key="8">
    <source>
        <dbReference type="ARBA" id="ARBA00023242"/>
    </source>
</evidence>
<dbReference type="Pfam" id="PF00538">
    <property type="entry name" value="Linker_histone"/>
    <property type="match status" value="1"/>
</dbReference>
<feature type="region of interest" description="Disordered" evidence="11">
    <location>
        <begin position="52"/>
        <end position="89"/>
    </location>
</feature>
<dbReference type="SMART" id="SM00717">
    <property type="entry name" value="SANT"/>
    <property type="match status" value="1"/>
</dbReference>
<organism evidence="15 16">
    <name type="scientific">Cynara cardunculus var. scolymus</name>
    <name type="common">Globe artichoke</name>
    <name type="synonym">Cynara scolymus</name>
    <dbReference type="NCBI Taxonomy" id="59895"/>
    <lineage>
        <taxon>Eukaryota</taxon>
        <taxon>Viridiplantae</taxon>
        <taxon>Streptophyta</taxon>
        <taxon>Embryophyta</taxon>
        <taxon>Tracheophyta</taxon>
        <taxon>Spermatophyta</taxon>
        <taxon>Magnoliopsida</taxon>
        <taxon>eudicotyledons</taxon>
        <taxon>Gunneridae</taxon>
        <taxon>Pentapetalae</taxon>
        <taxon>asterids</taxon>
        <taxon>campanulids</taxon>
        <taxon>Asterales</taxon>
        <taxon>Asteraceae</taxon>
        <taxon>Carduoideae</taxon>
        <taxon>Cardueae</taxon>
        <taxon>Carduinae</taxon>
        <taxon>Cynara</taxon>
    </lineage>
</organism>
<evidence type="ECO:0000256" key="1">
    <source>
        <dbReference type="ARBA" id="ARBA00004286"/>
    </source>
</evidence>
<dbReference type="InterPro" id="IPR017930">
    <property type="entry name" value="Myb_dom"/>
</dbReference>